<dbReference type="InterPro" id="IPR036866">
    <property type="entry name" value="RibonucZ/Hydroxyglut_hydro"/>
</dbReference>
<evidence type="ECO:0000313" key="1">
    <source>
        <dbReference type="EMBL" id="OTP65298.1"/>
    </source>
</evidence>
<organism evidence="1 2">
    <name type="scientific">Caballeronia sordidicola</name>
    <name type="common">Burkholderia sordidicola</name>
    <dbReference type="NCBI Taxonomy" id="196367"/>
    <lineage>
        <taxon>Bacteria</taxon>
        <taxon>Pseudomonadati</taxon>
        <taxon>Pseudomonadota</taxon>
        <taxon>Betaproteobacteria</taxon>
        <taxon>Burkholderiales</taxon>
        <taxon>Burkholderiaceae</taxon>
        <taxon>Caballeronia</taxon>
    </lineage>
</organism>
<dbReference type="AlphaFoldDB" id="A0A242M2R8"/>
<comment type="caution">
    <text evidence="1">The sequence shown here is derived from an EMBL/GenBank/DDBJ whole genome shotgun (WGS) entry which is preliminary data.</text>
</comment>
<dbReference type="Gene3D" id="3.60.15.10">
    <property type="entry name" value="Ribonuclease Z/Hydroxyacylglutathione hydrolase-like"/>
    <property type="match status" value="1"/>
</dbReference>
<proteinExistence type="predicted"/>
<accession>A0A242M2R8</accession>
<name>A0A242M2R8_CABSO</name>
<gene>
    <name evidence="1" type="ORF">PAMC26510_38125</name>
</gene>
<protein>
    <submittedName>
        <fullName evidence="1">Uncharacterized protein</fullName>
    </submittedName>
</protein>
<dbReference type="Proteomes" id="UP000194546">
    <property type="component" value="Unassembled WGS sequence"/>
</dbReference>
<evidence type="ECO:0000313" key="2">
    <source>
        <dbReference type="Proteomes" id="UP000194546"/>
    </source>
</evidence>
<sequence length="63" mass="6703">MTMDSNDALAAAHAFPDAKLLAVHNEGWMHNTESADDLASVFSALGVGDRLLPLVRGQPLTIE</sequence>
<dbReference type="EMBL" id="NBTY01000223">
    <property type="protein sequence ID" value="OTP65298.1"/>
    <property type="molecule type" value="Genomic_DNA"/>
</dbReference>
<reference evidence="1 2" key="1">
    <citation type="submission" date="2017-03" db="EMBL/GenBank/DDBJ databases">
        <title>Genome analysis of strain PAMC 26510.</title>
        <authorList>
            <person name="Oh H.-M."/>
            <person name="Yang J.-A."/>
        </authorList>
    </citation>
    <scope>NUCLEOTIDE SEQUENCE [LARGE SCALE GENOMIC DNA]</scope>
    <source>
        <strain evidence="1 2">PAMC 26510</strain>
    </source>
</reference>